<protein>
    <submittedName>
        <fullName evidence="1">Uncharacterized protein</fullName>
    </submittedName>
</protein>
<proteinExistence type="predicted"/>
<dbReference type="AlphaFoldDB" id="A0A6C0H602"/>
<evidence type="ECO:0000313" key="1">
    <source>
        <dbReference type="EMBL" id="QHT75988.1"/>
    </source>
</evidence>
<dbReference type="EMBL" id="MN739885">
    <property type="protein sequence ID" value="QHT75988.1"/>
    <property type="molecule type" value="Genomic_DNA"/>
</dbReference>
<reference evidence="1" key="1">
    <citation type="journal article" date="2020" name="Nature">
        <title>Giant virus diversity and host interactions through global metagenomics.</title>
        <authorList>
            <person name="Schulz F."/>
            <person name="Roux S."/>
            <person name="Paez-Espino D."/>
            <person name="Jungbluth S."/>
            <person name="Walsh D.A."/>
            <person name="Denef V.J."/>
            <person name="McMahon K.D."/>
            <person name="Konstantinidis K.T."/>
            <person name="Eloe-Fadrosh E.A."/>
            <person name="Kyrpides N.C."/>
            <person name="Woyke T."/>
        </authorList>
    </citation>
    <scope>NUCLEOTIDE SEQUENCE</scope>
    <source>
        <strain evidence="1">GVMAG-M-3300023179-71</strain>
    </source>
</reference>
<sequence>MIYFFINIFVIKIKMDKEYYIIEYIYKKQIIDFKQNKYVEQNFKQYIGEIMDNIEKLIQEIIRYLISISHIGKTECEGNYYGFNVLDIIKIKTWDQLIEFINENDIHKTYKKIWNINLVNFTKDDYIVLYKYPNKPSEYSYYIGQISSNLENLIQEVIRYLIWGTDVGNKIGIMYSSINYMVIDLEKYGFNESNISKIKTWDELINFIIENDHYKNDTSNCWKYPNRWDIELISGNELCK</sequence>
<name>A0A6C0H602_9ZZZZ</name>
<accession>A0A6C0H602</accession>
<organism evidence="1">
    <name type="scientific">viral metagenome</name>
    <dbReference type="NCBI Taxonomy" id="1070528"/>
    <lineage>
        <taxon>unclassified sequences</taxon>
        <taxon>metagenomes</taxon>
        <taxon>organismal metagenomes</taxon>
    </lineage>
</organism>